<name>A0A1I2SD83_9BACL</name>
<feature type="transmembrane region" description="Helical" evidence="1">
    <location>
        <begin position="47"/>
        <end position="67"/>
    </location>
</feature>
<organism evidence="2 3">
    <name type="scientific">Planifilum fulgidum</name>
    <dbReference type="NCBI Taxonomy" id="201973"/>
    <lineage>
        <taxon>Bacteria</taxon>
        <taxon>Bacillati</taxon>
        <taxon>Bacillota</taxon>
        <taxon>Bacilli</taxon>
        <taxon>Bacillales</taxon>
        <taxon>Thermoactinomycetaceae</taxon>
        <taxon>Planifilum</taxon>
    </lineage>
</organism>
<protein>
    <submittedName>
        <fullName evidence="2">Uncharacterized protein</fullName>
    </submittedName>
</protein>
<evidence type="ECO:0000256" key="1">
    <source>
        <dbReference type="SAM" id="Phobius"/>
    </source>
</evidence>
<dbReference type="EMBL" id="FOOK01000038">
    <property type="protein sequence ID" value="SFG47961.1"/>
    <property type="molecule type" value="Genomic_DNA"/>
</dbReference>
<dbReference type="STRING" id="201973.SAMN04488025_1386"/>
<dbReference type="Proteomes" id="UP000198661">
    <property type="component" value="Unassembled WGS sequence"/>
</dbReference>
<accession>A0A1I2SD83</accession>
<keyword evidence="1" id="KW-0812">Transmembrane</keyword>
<keyword evidence="1" id="KW-0472">Membrane</keyword>
<feature type="transmembrane region" description="Helical" evidence="1">
    <location>
        <begin position="12"/>
        <end position="35"/>
    </location>
</feature>
<dbReference type="AlphaFoldDB" id="A0A1I2SD83"/>
<keyword evidence="3" id="KW-1185">Reference proteome</keyword>
<proteinExistence type="predicted"/>
<gene>
    <name evidence="2" type="ORF">SAMN04488025_1386</name>
</gene>
<evidence type="ECO:0000313" key="2">
    <source>
        <dbReference type="EMBL" id="SFG47961.1"/>
    </source>
</evidence>
<sequence length="105" mass="11720">MTHPGKLGWASWIYRLLLVLLFASFGLLVLLANLLRIRLGSELILKLLLLLLSRLPIFLADLLGIGLGRSFGLESHFFITSDTYCAQENMIHSSSSILICSREGF</sequence>
<keyword evidence="1" id="KW-1133">Transmembrane helix</keyword>
<evidence type="ECO:0000313" key="3">
    <source>
        <dbReference type="Proteomes" id="UP000198661"/>
    </source>
</evidence>
<reference evidence="2 3" key="1">
    <citation type="submission" date="2016-10" db="EMBL/GenBank/DDBJ databases">
        <authorList>
            <person name="de Groot N.N."/>
        </authorList>
    </citation>
    <scope>NUCLEOTIDE SEQUENCE [LARGE SCALE GENOMIC DNA]</scope>
    <source>
        <strain evidence="2 3">DSM 44945</strain>
    </source>
</reference>